<dbReference type="EMBL" id="CP009440">
    <property type="protein sequence ID" value="AJI54102.1"/>
    <property type="molecule type" value="Genomic_DNA"/>
</dbReference>
<dbReference type="KEGG" id="fpx:KU46_1740"/>
<dbReference type="PROSITE" id="PS50905">
    <property type="entry name" value="FERRITIN_LIKE"/>
    <property type="match status" value="1"/>
</dbReference>
<dbReference type="GO" id="GO:0004322">
    <property type="term" value="F:ferroxidase activity"/>
    <property type="evidence" value="ECO:0007669"/>
    <property type="project" value="TreeGrafter"/>
</dbReference>
<dbReference type="InterPro" id="IPR041719">
    <property type="entry name" value="Ferritin_prok"/>
</dbReference>
<gene>
    <name evidence="10" type="ORF">DR78_1646</name>
    <name evidence="11" type="ORF">IBE52_02690</name>
    <name evidence="9" type="ORF">LA55_790</name>
</gene>
<reference evidence="11 14" key="3">
    <citation type="submission" date="2020-08" db="EMBL/GenBank/DDBJ databases">
        <title>Comparative genomics of Francisella species.</title>
        <authorList>
            <person name="Sahl J."/>
            <person name="Sjodin A."/>
            <person name="Wagner D."/>
            <person name="Forsman M."/>
        </authorList>
    </citation>
    <scope>NUCLEOTIDE SEQUENCE [LARGE SCALE GENOMIC DNA]</scope>
    <source>
        <strain evidence="11 14">F1093</strain>
    </source>
</reference>
<dbReference type="Proteomes" id="UP000029117">
    <property type="component" value="Unassembled WGS sequence"/>
</dbReference>
<evidence type="ECO:0000313" key="13">
    <source>
        <dbReference type="Proteomes" id="UP000031830"/>
    </source>
</evidence>
<dbReference type="InterPro" id="IPR009040">
    <property type="entry name" value="Ferritin-like_diiron"/>
</dbReference>
<dbReference type="EMBL" id="JACTSG010000002">
    <property type="protein sequence ID" value="MBK2301812.1"/>
    <property type="molecule type" value="Genomic_DNA"/>
</dbReference>
<evidence type="ECO:0000313" key="14">
    <source>
        <dbReference type="Proteomes" id="UP000760407"/>
    </source>
</evidence>
<feature type="binding site" evidence="6">
    <location>
        <position position="53"/>
    </location>
    <ligand>
        <name>Fe cation</name>
        <dbReference type="ChEBI" id="CHEBI:24875"/>
        <label>1</label>
    </ligand>
</feature>
<dbReference type="KEGG" id="fpm:LA56_600"/>
<evidence type="ECO:0000256" key="6">
    <source>
        <dbReference type="PIRSR" id="PIRSR601519-1"/>
    </source>
</evidence>
<keyword evidence="4" id="KW-0560">Oxidoreductase</keyword>
<dbReference type="InterPro" id="IPR012347">
    <property type="entry name" value="Ferritin-like"/>
</dbReference>
<dbReference type="GO" id="GO:0008198">
    <property type="term" value="F:ferrous iron binding"/>
    <property type="evidence" value="ECO:0007669"/>
    <property type="project" value="TreeGrafter"/>
</dbReference>
<organism evidence="9 13">
    <name type="scientific">Francisella philomiragia</name>
    <dbReference type="NCBI Taxonomy" id="28110"/>
    <lineage>
        <taxon>Bacteria</taxon>
        <taxon>Pseudomonadati</taxon>
        <taxon>Pseudomonadota</taxon>
        <taxon>Gammaproteobacteria</taxon>
        <taxon>Thiotrichales</taxon>
        <taxon>Francisellaceae</taxon>
        <taxon>Francisella</taxon>
    </lineage>
</organism>
<feature type="domain" description="Ferritin-like diiron" evidence="8">
    <location>
        <begin position="1"/>
        <end position="145"/>
    </location>
</feature>
<dbReference type="FunFam" id="1.20.1260.10:FF:000001">
    <property type="entry name" value="Non-heme ferritin"/>
    <property type="match status" value="1"/>
</dbReference>
<dbReference type="AlphaFoldDB" id="A0A080QA44"/>
<dbReference type="Gene3D" id="1.20.1260.10">
    <property type="match status" value="1"/>
</dbReference>
<dbReference type="Pfam" id="PF00210">
    <property type="entry name" value="Ferritin"/>
    <property type="match status" value="1"/>
</dbReference>
<evidence type="ECO:0000256" key="5">
    <source>
        <dbReference type="ARBA" id="ARBA00023004"/>
    </source>
</evidence>
<evidence type="ECO:0000313" key="11">
    <source>
        <dbReference type="EMBL" id="MBK2301812.1"/>
    </source>
</evidence>
<dbReference type="EC" id="1.16.3.2" evidence="7"/>
<reference evidence="9 13" key="2">
    <citation type="journal article" date="2015" name="Genome Announc.">
        <title>Genome sequencing of 18 francisella strains to aid in assay development and testing.</title>
        <authorList>
            <person name="Johnson S.L."/>
            <person name="Daligault H.E."/>
            <person name="Davenport K.W."/>
            <person name="Coyne S.R."/>
            <person name="Frey K.G."/>
            <person name="Koroleva G.I."/>
            <person name="Broomall S.M."/>
            <person name="Bishop-Lilly K.A."/>
            <person name="Bruce D.C."/>
            <person name="Chertkov O."/>
            <person name="Freitas T."/>
            <person name="Jaissle J."/>
            <person name="Ladner J.T."/>
            <person name="Rosenzweig C.N."/>
            <person name="Gibbons H.S."/>
            <person name="Palacios G.F."/>
            <person name="Redden C.L."/>
            <person name="Xu Y."/>
            <person name="Minogue T.D."/>
            <person name="Chain P.S."/>
        </authorList>
    </citation>
    <scope>NUCLEOTIDE SEQUENCE [LARGE SCALE GENOMIC DNA]</scope>
    <source>
        <strain evidence="9 13">GA01-2794</strain>
    </source>
</reference>
<dbReference type="InterPro" id="IPR001519">
    <property type="entry name" value="Ferritin"/>
</dbReference>
<evidence type="ECO:0000256" key="2">
    <source>
        <dbReference type="ARBA" id="ARBA00022434"/>
    </source>
</evidence>
<comment type="subcellular location">
    <subcellularLocation>
        <location evidence="7">Cytoplasm</location>
    </subcellularLocation>
</comment>
<dbReference type="KEGG" id="fpz:LA55_790"/>
<dbReference type="OrthoDB" id="9801481at2"/>
<keyword evidence="2 7" id="KW-0409">Iron storage</keyword>
<dbReference type="KEGG" id="fpj:LA02_1679"/>
<evidence type="ECO:0000313" key="10">
    <source>
        <dbReference type="EMBL" id="KFJ43904.1"/>
    </source>
</evidence>
<evidence type="ECO:0000256" key="1">
    <source>
        <dbReference type="ARBA" id="ARBA00006950"/>
    </source>
</evidence>
<evidence type="ECO:0000256" key="4">
    <source>
        <dbReference type="ARBA" id="ARBA00023002"/>
    </source>
</evidence>
<evidence type="ECO:0000259" key="8">
    <source>
        <dbReference type="PROSITE" id="PS50905"/>
    </source>
</evidence>
<dbReference type="KEGG" id="fpi:BF30_1835"/>
<dbReference type="Proteomes" id="UP000760407">
    <property type="component" value="Unassembled WGS sequence"/>
</dbReference>
<accession>A0A080QA44</accession>
<keyword evidence="3 6" id="KW-0479">Metal-binding</keyword>
<dbReference type="GO" id="GO:0006879">
    <property type="term" value="P:intracellular iron ion homeostasis"/>
    <property type="evidence" value="ECO:0007669"/>
    <property type="project" value="UniProtKB-KW"/>
</dbReference>
<dbReference type="InterPro" id="IPR009078">
    <property type="entry name" value="Ferritin-like_SF"/>
</dbReference>
<evidence type="ECO:0000256" key="7">
    <source>
        <dbReference type="RuleBase" id="RU361145"/>
    </source>
</evidence>
<name>A0A080QA44_9GAMM</name>
<comment type="function">
    <text evidence="7">Iron-storage protein.</text>
</comment>
<keyword evidence="7" id="KW-0963">Cytoplasm</keyword>
<keyword evidence="14" id="KW-1185">Reference proteome</keyword>
<dbReference type="InterPro" id="IPR008331">
    <property type="entry name" value="Ferritin_DPS_dom"/>
</dbReference>
<sequence>MLSQKLLDALNDQFNYELESANLYLAMAGYTSDLGLGGFTNWFMAQYEEELFHAKKIMKFIYDKNGRIEVKSVAAPQNNFNSLLEAFETTLEHEQEVTTRFYNLMDIALEEREHATKSFLQWFIDEQVEEEATVGDMINKIKIVKDSGLYLLDQEAAKRNFNAPNLG</sequence>
<proteinExistence type="inferred from homology"/>
<keyword evidence="5 6" id="KW-0408">Iron</keyword>
<evidence type="ECO:0000256" key="3">
    <source>
        <dbReference type="ARBA" id="ARBA00022723"/>
    </source>
</evidence>
<dbReference type="GO" id="GO:0006826">
    <property type="term" value="P:iron ion transport"/>
    <property type="evidence" value="ECO:0007669"/>
    <property type="project" value="InterPro"/>
</dbReference>
<feature type="binding site" evidence="6">
    <location>
        <position position="127"/>
    </location>
    <ligand>
        <name>Fe cation</name>
        <dbReference type="ChEBI" id="CHEBI:24875"/>
        <label>1</label>
    </ligand>
</feature>
<dbReference type="GeneID" id="72523805"/>
<dbReference type="PATRIC" id="fig|28110.15.peg.449"/>
<evidence type="ECO:0000313" key="9">
    <source>
        <dbReference type="EMBL" id="AJI54102.1"/>
    </source>
</evidence>
<dbReference type="GO" id="GO:0008199">
    <property type="term" value="F:ferric iron binding"/>
    <property type="evidence" value="ECO:0007669"/>
    <property type="project" value="InterPro"/>
</dbReference>
<dbReference type="OMA" id="CEDKGFE"/>
<evidence type="ECO:0000313" key="12">
    <source>
        <dbReference type="Proteomes" id="UP000029117"/>
    </source>
</evidence>
<feature type="binding site" evidence="6">
    <location>
        <position position="94"/>
    </location>
    <ligand>
        <name>Fe cation</name>
        <dbReference type="ChEBI" id="CHEBI:24875"/>
        <label>1</label>
    </ligand>
</feature>
<feature type="binding site" evidence="6">
    <location>
        <position position="50"/>
    </location>
    <ligand>
        <name>Fe cation</name>
        <dbReference type="ChEBI" id="CHEBI:24875"/>
        <label>1</label>
    </ligand>
</feature>
<dbReference type="RefSeq" id="WP_004287576.1">
    <property type="nucleotide sequence ID" value="NZ_CP009343.1"/>
</dbReference>
<comment type="catalytic activity">
    <reaction evidence="7">
        <text>4 Fe(2+) + O2 + 6 H2O = 4 iron(III) oxide-hydroxide + 12 H(+)</text>
        <dbReference type="Rhea" id="RHEA:11972"/>
        <dbReference type="ChEBI" id="CHEBI:15377"/>
        <dbReference type="ChEBI" id="CHEBI:15378"/>
        <dbReference type="ChEBI" id="CHEBI:15379"/>
        <dbReference type="ChEBI" id="CHEBI:29033"/>
        <dbReference type="ChEBI" id="CHEBI:78619"/>
        <dbReference type="EC" id="1.16.3.2"/>
    </reaction>
</comment>
<dbReference type="CDD" id="cd01055">
    <property type="entry name" value="Nonheme_Ferritin"/>
    <property type="match status" value="1"/>
</dbReference>
<reference evidence="10 12" key="1">
    <citation type="submission" date="2014-04" db="EMBL/GenBank/DDBJ databases">
        <authorList>
            <person name="Bishop-Lilly K.A."/>
            <person name="Broomall S.M."/>
            <person name="Chain P.S."/>
            <person name="Chertkov O."/>
            <person name="Coyne S.R."/>
            <person name="Daligault H.E."/>
            <person name="Davenport K.W."/>
            <person name="Erkkila T."/>
            <person name="Frey K.G."/>
            <person name="Gibbons H.S."/>
            <person name="Gu W."/>
            <person name="Jaissle J."/>
            <person name="Johnson S.L."/>
            <person name="Koroleva G.I."/>
            <person name="Ladner J.T."/>
            <person name="Lo C.-C."/>
            <person name="Minogue T.D."/>
            <person name="Munk C."/>
            <person name="Palacios G.F."/>
            <person name="Redden C.L."/>
            <person name="Rosenzweig C.N."/>
            <person name="Scholz M.B."/>
            <person name="Teshima H."/>
            <person name="Xu Y."/>
        </authorList>
    </citation>
    <scope>NUCLEOTIDE SEQUENCE [LARGE SCALE GENOMIC DNA]</scope>
    <source>
        <strain evidence="10 12">FAJ</strain>
    </source>
</reference>
<dbReference type="PANTHER" id="PTHR11431:SF127">
    <property type="entry name" value="BACTERIAL NON-HEME FERRITIN"/>
    <property type="match status" value="1"/>
</dbReference>
<dbReference type="SUPFAM" id="SSF47240">
    <property type="entry name" value="Ferritin-like"/>
    <property type="match status" value="1"/>
</dbReference>
<protein>
    <recommendedName>
        <fullName evidence="7">Ferritin</fullName>
        <ecNumber evidence="7">1.16.3.2</ecNumber>
    </recommendedName>
</protein>
<dbReference type="GO" id="GO:0005829">
    <property type="term" value="C:cytosol"/>
    <property type="evidence" value="ECO:0007669"/>
    <property type="project" value="TreeGrafter"/>
</dbReference>
<dbReference type="STRING" id="28110.KU46_1740"/>
<dbReference type="EMBL" id="JOUE01000003">
    <property type="protein sequence ID" value="KFJ43904.1"/>
    <property type="molecule type" value="Genomic_DNA"/>
</dbReference>
<feature type="binding site" evidence="6">
    <location>
        <position position="17"/>
    </location>
    <ligand>
        <name>Fe cation</name>
        <dbReference type="ChEBI" id="CHEBI:24875"/>
        <label>1</label>
    </ligand>
</feature>
<dbReference type="PANTHER" id="PTHR11431">
    <property type="entry name" value="FERRITIN"/>
    <property type="match status" value="1"/>
</dbReference>
<comment type="similarity">
    <text evidence="1 7">Belongs to the ferritin family. Prokaryotic subfamily.</text>
</comment>
<dbReference type="GO" id="GO:0042802">
    <property type="term" value="F:identical protein binding"/>
    <property type="evidence" value="ECO:0007669"/>
    <property type="project" value="UniProtKB-ARBA"/>
</dbReference>
<dbReference type="Proteomes" id="UP000031830">
    <property type="component" value="Chromosome"/>
</dbReference>